<sequence length="158" mass="18664">MKKLISVLFLLISVISFSEWKYFEQESAVNKKPIRKIEIVDGKKSLELNKDIDEFIFSYYLDDNIDIDFNDKPRLNDMIIQIDDNQPIETKVLSGLGSTLFPRLNYKEMDLFIYNKMIDEMENGKLIKIKVPSKNVNLEFSLENFSNVYKEYLEKISK</sequence>
<evidence type="ECO:0000313" key="1">
    <source>
        <dbReference type="EMBL" id="ALQ39069.1"/>
    </source>
</evidence>
<dbReference type="EMBL" id="CP013331">
    <property type="protein sequence ID" value="ALQ39069.1"/>
    <property type="molecule type" value="Genomic_DNA"/>
</dbReference>
<dbReference type="Proteomes" id="UP000063275">
    <property type="component" value="Chromosome"/>
</dbReference>
<dbReference type="RefSeq" id="WP_029493696.1">
    <property type="nucleotide sequence ID" value="NZ_ATKF01000098.1"/>
</dbReference>
<gene>
    <name evidence="1" type="ORF">RN87_00445</name>
</gene>
<dbReference type="KEGG" id="fhw:RN87_00445"/>
<protein>
    <submittedName>
        <fullName evidence="1">Uncharacterized protein</fullName>
    </submittedName>
</protein>
<reference evidence="1 2" key="1">
    <citation type="submission" date="2015-11" db="EMBL/GenBank/DDBJ databases">
        <authorList>
            <person name="Zhang Y."/>
            <person name="Guo Z."/>
        </authorList>
    </citation>
    <scope>NUCLEOTIDE SEQUENCE [LARGE SCALE GENOMIC DNA]</scope>
    <source>
        <strain evidence="1 2">ChDC F174</strain>
    </source>
</reference>
<evidence type="ECO:0000313" key="2">
    <source>
        <dbReference type="Proteomes" id="UP000063275"/>
    </source>
</evidence>
<organism evidence="1">
    <name type="scientific">Fusobacterium hwasookii ChDC F174</name>
    <dbReference type="NCBI Taxonomy" id="1307442"/>
    <lineage>
        <taxon>Bacteria</taxon>
        <taxon>Fusobacteriati</taxon>
        <taxon>Fusobacteriota</taxon>
        <taxon>Fusobacteriia</taxon>
        <taxon>Fusobacteriales</taxon>
        <taxon>Fusobacteriaceae</taxon>
        <taxon>Fusobacterium</taxon>
    </lineage>
</organism>
<dbReference type="AlphaFoldDB" id="A0A0S2ZJD3"/>
<dbReference type="OrthoDB" id="90044at2"/>
<accession>A0A0S2ZJD3</accession>
<name>A0A0S2ZJD3_9FUSO</name>
<proteinExistence type="predicted"/>